<accession>A0A5C7VPT2</accession>
<evidence type="ECO:0000256" key="5">
    <source>
        <dbReference type="ARBA" id="ARBA00022837"/>
    </source>
</evidence>
<keyword evidence="6 9" id="KW-0413">Isomerase</keyword>
<dbReference type="InterPro" id="IPR011009">
    <property type="entry name" value="Kinase-like_dom_sf"/>
</dbReference>
<dbReference type="GO" id="GO:0016740">
    <property type="term" value="F:transferase activity"/>
    <property type="evidence" value="ECO:0007669"/>
    <property type="project" value="UniProtKB-KW"/>
</dbReference>
<dbReference type="Gene3D" id="3.90.400.10">
    <property type="entry name" value="Oligo-1,6-glucosidase, Domain 2"/>
    <property type="match status" value="1"/>
</dbReference>
<dbReference type="GO" id="GO:0046872">
    <property type="term" value="F:metal ion binding"/>
    <property type="evidence" value="ECO:0007669"/>
    <property type="project" value="UniProtKB-KW"/>
</dbReference>
<dbReference type="InterPro" id="IPR045857">
    <property type="entry name" value="O16G_dom_2"/>
</dbReference>
<dbReference type="AlphaFoldDB" id="A0A5C7VPT2"/>
<dbReference type="Gene3D" id="3.90.1200.10">
    <property type="match status" value="1"/>
</dbReference>
<evidence type="ECO:0000313" key="9">
    <source>
        <dbReference type="EMBL" id="TXI27381.1"/>
    </source>
</evidence>
<comment type="similarity">
    <text evidence="2">Belongs to the glycosyl hydrolase 13 family. TreS subfamily.</text>
</comment>
<evidence type="ECO:0000259" key="8">
    <source>
        <dbReference type="SMART" id="SM00642"/>
    </source>
</evidence>
<name>A0A5C7VPT2_9PROT</name>
<comment type="caution">
    <text evidence="9">The sequence shown here is derived from an EMBL/GenBank/DDBJ whole genome shotgun (WGS) entry which is preliminary data.</text>
</comment>
<keyword evidence="5" id="KW-0106">Calcium</keyword>
<evidence type="ECO:0000256" key="6">
    <source>
        <dbReference type="ARBA" id="ARBA00023235"/>
    </source>
</evidence>
<reference evidence="9 10" key="1">
    <citation type="submission" date="2018-09" db="EMBL/GenBank/DDBJ databases">
        <title>Metagenome Assembled Genomes from an Advanced Water Purification Facility.</title>
        <authorList>
            <person name="Stamps B.W."/>
            <person name="Spear J.R."/>
        </authorList>
    </citation>
    <scope>NUCLEOTIDE SEQUENCE [LARGE SCALE GENOMIC DNA]</scope>
    <source>
        <strain evidence="9">Bin_54_1</strain>
    </source>
</reference>
<dbReference type="InterPro" id="IPR013780">
    <property type="entry name" value="Glyco_hydro_b"/>
</dbReference>
<evidence type="ECO:0000256" key="1">
    <source>
        <dbReference type="ARBA" id="ARBA00001595"/>
    </source>
</evidence>
<gene>
    <name evidence="9" type="primary">treS</name>
    <name evidence="9" type="ORF">E6Q60_09925</name>
</gene>
<dbReference type="InterPro" id="IPR032091">
    <property type="entry name" value="Malt_amylase-like_C"/>
</dbReference>
<dbReference type="EMBL" id="SSFX01000078">
    <property type="protein sequence ID" value="TXI27381.1"/>
    <property type="molecule type" value="Genomic_DNA"/>
</dbReference>
<protein>
    <recommendedName>
        <fullName evidence="3">maltose alpha-D-glucosyltransferase</fullName>
        <ecNumber evidence="3">5.4.99.16</ecNumber>
    </recommendedName>
    <alternativeName>
        <fullName evidence="7">Maltose alpha-D-glucosyltransferase</fullName>
    </alternativeName>
</protein>
<sequence length="1095" mass="124573">MDSTTDPLWYKDAIIYQLHVRAYCDSNGDGIGDFPGLTSKLDYLKDLGIDTLWLLPFYPSPLRDDGYDISNYHDIHPDYGTLSDFKYFLEEAHQRHLRVITELVINHTSNQHPWFQAARKALPGSVEREFYVWSDTVKRYENTRIIFTDSEKSNWAWDEEAEAYYWHRFFSHQPDLNFASPHVINAVTHAMRFWFDMGVDGVRLDAIPYLCEREGTNNENLPETHAVIKQLRADLDSRYKDRIFLAEANQWPEDVREYFGNGDECHMAFHFPLMPRIFMAVAQEDRHPISEILDQTPEIPENCQWAVFLRNHDELTLEMVTDRERDYMYDTYATDPRARINLGIRRRLAPLMDGSRSKVELMCSLLLSMPGSPIIYYGDEIGMGDNIYLGDRNGVRTPMQWSPDRNAGFSRADPQRLYLPPIMDPLYGYEAVNVEAQSRSDNSLLNWMRRLIVTRKSHKAFGSGSIQFLHPGNRKILAYLRVYQDECIFCIANLANTAQPVELDLAVYKGRVPVELLGRTAFPAIGELPYLLSLPGYGFYWFRLTTDVEAPIWHIDKLPREEMPVLVLPESLLAALMTRPAGEVSSLLASKTRQRLETEILPQFLASQRWYTDAGLRIAQLNLDLNHSWKTTGGRSWLPLLIQIQFDNDVSQTYFLPLGLLLGEAAEQHYHTLSPWMLAKVRQRAHEGILYDAIGEDAFCQFLLNAIQTKMRLPFASGEMVCASSAVFTEWSEALAVNRPAMKQSNTSIVYGESFILKIYRRIQEGINPELEIGRFLTEVSPCKSIAPFAGSLEYQTVNGTAAIAVLHRYIPNQGTVWNYTQEYLDRCLKSCINEPEQTSEASMHASYQSQMTALGKCTADLHCAFAKTTGVADFDPETVPENGFSARVQQCRAILADGAGQYSPDTVQRLLAALQRISEYLAALQSRYRQLTVSRIHGDFHLDQVLIVHSDFIITDFEGDLAQPLEVRRTKKLPLIDIASLFFSLCQAAAQAQQRHLIEYTGHGELFAASTRLWLTVSAEAFWDGYCSTIAGCCTHPGDPELTEHLLQLLLLEKLLLRSNDMNNDQAALVVPAVLILLDLLERTALLSIGDGSV</sequence>
<dbReference type="Gene3D" id="3.20.20.80">
    <property type="entry name" value="Glycosidases"/>
    <property type="match status" value="1"/>
</dbReference>
<dbReference type="Pfam" id="PF00128">
    <property type="entry name" value="Alpha-amylase"/>
    <property type="match status" value="2"/>
</dbReference>
<dbReference type="Gene3D" id="2.60.40.1180">
    <property type="entry name" value="Golgi alpha-mannosidase II"/>
    <property type="match status" value="1"/>
</dbReference>
<evidence type="ECO:0000256" key="2">
    <source>
        <dbReference type="ARBA" id="ARBA00005496"/>
    </source>
</evidence>
<dbReference type="InterPro" id="IPR006047">
    <property type="entry name" value="GH13_cat_dom"/>
</dbReference>
<dbReference type="GO" id="GO:0005975">
    <property type="term" value="P:carbohydrate metabolic process"/>
    <property type="evidence" value="ECO:0007669"/>
    <property type="project" value="InterPro"/>
</dbReference>
<dbReference type="SUPFAM" id="SSF56112">
    <property type="entry name" value="Protein kinase-like (PK-like)"/>
    <property type="match status" value="1"/>
</dbReference>
<evidence type="ECO:0000256" key="4">
    <source>
        <dbReference type="ARBA" id="ARBA00022723"/>
    </source>
</evidence>
<comment type="catalytic activity">
    <reaction evidence="1">
        <text>D-maltose = alpha,alpha-trehalose</text>
        <dbReference type="Rhea" id="RHEA:15145"/>
        <dbReference type="ChEBI" id="CHEBI:16551"/>
        <dbReference type="ChEBI" id="CHEBI:17306"/>
        <dbReference type="EC" id="5.4.99.16"/>
    </reaction>
</comment>
<dbReference type="SUPFAM" id="SSF51011">
    <property type="entry name" value="Glycosyl hydrolase domain"/>
    <property type="match status" value="1"/>
</dbReference>
<keyword evidence="4" id="KW-0479">Metal-binding</keyword>
<evidence type="ECO:0000256" key="7">
    <source>
        <dbReference type="ARBA" id="ARBA00031378"/>
    </source>
</evidence>
<dbReference type="CDD" id="cd11334">
    <property type="entry name" value="AmyAc_TreS"/>
    <property type="match status" value="1"/>
</dbReference>
<proteinExistence type="inferred from homology"/>
<keyword evidence="9" id="KW-0808">Transferase</keyword>
<feature type="domain" description="Glycosyl hydrolase family 13 catalytic" evidence="8">
    <location>
        <begin position="17"/>
        <end position="416"/>
    </location>
</feature>
<organism evidence="9 10">
    <name type="scientific">Nitrosomonas oligotropha</name>
    <dbReference type="NCBI Taxonomy" id="42354"/>
    <lineage>
        <taxon>Bacteria</taxon>
        <taxon>Pseudomonadati</taxon>
        <taxon>Pseudomonadota</taxon>
        <taxon>Betaproteobacteria</taxon>
        <taxon>Nitrosomonadales</taxon>
        <taxon>Nitrosomonadaceae</taxon>
        <taxon>Nitrosomonas</taxon>
    </lineage>
</organism>
<evidence type="ECO:0000256" key="3">
    <source>
        <dbReference type="ARBA" id="ARBA00012619"/>
    </source>
</evidence>
<dbReference type="PANTHER" id="PTHR10357:SF219">
    <property type="entry name" value="MALTOSE ALPHA-D-GLUCOSYLTRANSFERASE"/>
    <property type="match status" value="1"/>
</dbReference>
<dbReference type="InterPro" id="IPR012810">
    <property type="entry name" value="TreS/a-amylase_N"/>
</dbReference>
<dbReference type="InterPro" id="IPR017853">
    <property type="entry name" value="GH"/>
</dbReference>
<dbReference type="FunFam" id="3.20.20.80:FF:000055">
    <property type="entry name" value="Trehalose synthase"/>
    <property type="match status" value="1"/>
</dbReference>
<dbReference type="GO" id="GO:0047471">
    <property type="term" value="F:maltose alpha-D-glucosyltransferase activity"/>
    <property type="evidence" value="ECO:0007669"/>
    <property type="project" value="UniProtKB-EC"/>
</dbReference>
<dbReference type="PANTHER" id="PTHR10357">
    <property type="entry name" value="ALPHA-AMYLASE FAMILY MEMBER"/>
    <property type="match status" value="1"/>
</dbReference>
<dbReference type="Proteomes" id="UP000321055">
    <property type="component" value="Unassembled WGS sequence"/>
</dbReference>
<dbReference type="NCBIfam" id="TIGR02456">
    <property type="entry name" value="treS_nterm"/>
    <property type="match status" value="1"/>
</dbReference>
<dbReference type="SUPFAM" id="SSF51445">
    <property type="entry name" value="(Trans)glycosidases"/>
    <property type="match status" value="1"/>
</dbReference>
<dbReference type="EC" id="5.4.99.16" evidence="3"/>
<dbReference type="SMART" id="SM00642">
    <property type="entry name" value="Aamy"/>
    <property type="match status" value="1"/>
</dbReference>
<evidence type="ECO:0000313" key="10">
    <source>
        <dbReference type="Proteomes" id="UP000321055"/>
    </source>
</evidence>
<dbReference type="Pfam" id="PF16657">
    <property type="entry name" value="Malt_amylase_C"/>
    <property type="match status" value="1"/>
</dbReference>